<dbReference type="GeneID" id="25405673"/>
<dbReference type="KEGG" id="tcb:TCARB_0214"/>
<dbReference type="RefSeq" id="WP_052886439.1">
    <property type="nucleotide sequence ID" value="NZ_CP007493.1"/>
</dbReference>
<organism evidence="1 2">
    <name type="scientific">Thermofilum adornatum 1505</name>
    <dbReference type="NCBI Taxonomy" id="697581"/>
    <lineage>
        <taxon>Archaea</taxon>
        <taxon>Thermoproteota</taxon>
        <taxon>Thermoprotei</taxon>
        <taxon>Thermofilales</taxon>
        <taxon>Thermofilaceae</taxon>
        <taxon>Thermofilum</taxon>
    </lineage>
</organism>
<evidence type="ECO:0000313" key="2">
    <source>
        <dbReference type="Proteomes" id="UP000266720"/>
    </source>
</evidence>
<dbReference type="EMBL" id="CP007493">
    <property type="protein sequence ID" value="AJB41290.1"/>
    <property type="molecule type" value="Genomic_DNA"/>
</dbReference>
<gene>
    <name evidence="1" type="ORF">TCARB_0214</name>
</gene>
<dbReference type="STRING" id="697581.TCARB_0214"/>
<proteinExistence type="predicted"/>
<name>A0A3G1A4E2_9CREN</name>
<sequence>MSQEAVALTTKKKNDLLYYLSKTSSSAAEKIERLEALYKSLKERASRNPLLERILNKSFTLLNIPEPPALQEVERTARSLEEYSTRLHTLITTIEDALRKIDRIESSMNEIEKNRHELEKWTDVIQNLNPSLYSDAVRLLRKAEKIQQEDYNDFNDLYKRVEEIKQQLYQMYVKTKTEYNKTVSILQGEVATTQEVLAKAEVVASLQDKAKIEQSKARLKQIEEYLSKAKQDPQPIDPNAIYKELAKIKNEAQSLLNTALSELEIKVYEETLRYTNILSRKPIPLTELLEYVSRKTNMPTQEVLRTLYSLATKGLLSVKVLVQG</sequence>
<dbReference type="Proteomes" id="UP000266720">
    <property type="component" value="Chromosome"/>
</dbReference>
<dbReference type="AlphaFoldDB" id="A0A3G1A4E2"/>
<accession>A0A3G1A4E2</accession>
<reference evidence="2" key="1">
    <citation type="book" date="2010" name="EXTREMOPHILES" publisher="0:0-0">
        <title>Complete genome sequences of ten hyperthermophilic archaea reveal their metabolic capabilities and possible ecological roles.</title>
        <editorList>
            <person name="?"/>
        </editorList>
        <authorList>
            <person name="Ravin N.V."/>
            <person name="Mardanov A.V."/>
            <person name="Bonch-Osmolovskaya E.A."/>
            <person name="Skryabin K.G."/>
        </authorList>
    </citation>
    <scope>NUCLEOTIDE SEQUENCE [LARGE SCALE GENOMIC DNA]</scope>
    <source>
        <strain evidence="2">1505</strain>
    </source>
</reference>
<protein>
    <submittedName>
        <fullName evidence="1">Uncharacterized protein</fullName>
    </submittedName>
</protein>
<evidence type="ECO:0000313" key="1">
    <source>
        <dbReference type="EMBL" id="AJB41290.1"/>
    </source>
</evidence>